<protein>
    <submittedName>
        <fullName evidence="2">DUF445 domain-containing protein</fullName>
    </submittedName>
</protein>
<feature type="transmembrane region" description="Helical" evidence="1">
    <location>
        <begin position="209"/>
        <end position="230"/>
    </location>
</feature>
<dbReference type="STRING" id="1859457.BET10_11625"/>
<comment type="caution">
    <text evidence="2">The sequence shown here is derived from an EMBL/GenBank/DDBJ whole genome shotgun (WGS) entry which is preliminary data.</text>
</comment>
<gene>
    <name evidence="2" type="ORF">BET10_11625</name>
</gene>
<dbReference type="PANTHER" id="PTHR38568:SF1">
    <property type="entry name" value="DUF445 DOMAIN-CONTAINING PROTEIN"/>
    <property type="match status" value="1"/>
</dbReference>
<accession>A0A1S1MSW7</accession>
<evidence type="ECO:0000313" key="2">
    <source>
        <dbReference type="EMBL" id="OHU91700.1"/>
    </source>
</evidence>
<name>A0A1S1MSW7_9GAMM</name>
<dbReference type="RefSeq" id="WP_070985608.1">
    <property type="nucleotide sequence ID" value="NZ_MKJU01000025.1"/>
</dbReference>
<keyword evidence="1" id="KW-0472">Membrane</keyword>
<dbReference type="PANTHER" id="PTHR38568">
    <property type="entry name" value="DUF445 DOMAIN-CONTAINING PROTEIN-RELATED"/>
    <property type="match status" value="1"/>
</dbReference>
<evidence type="ECO:0000313" key="3">
    <source>
        <dbReference type="Proteomes" id="UP000179786"/>
    </source>
</evidence>
<dbReference type="Proteomes" id="UP000179786">
    <property type="component" value="Unassembled WGS sequence"/>
</dbReference>
<proteinExistence type="predicted"/>
<dbReference type="EMBL" id="MKJU01000025">
    <property type="protein sequence ID" value="OHU91700.1"/>
    <property type="molecule type" value="Genomic_DNA"/>
</dbReference>
<keyword evidence="1" id="KW-1133">Transmembrane helix</keyword>
<reference evidence="2 3" key="1">
    <citation type="submission" date="2016-09" db="EMBL/GenBank/DDBJ databases">
        <title>Pseudoalteromonas amylolytica sp. nov., isolated from the surface seawater.</title>
        <authorList>
            <person name="Wu Y.-H."/>
            <person name="Cheng H."/>
            <person name="Jin X.-B."/>
            <person name="Wang C.-S."/>
            <person name="Xu X.-W."/>
        </authorList>
    </citation>
    <scope>NUCLEOTIDE SEQUENCE [LARGE SCALE GENOMIC DNA]</scope>
    <source>
        <strain evidence="2 3">JW1</strain>
    </source>
</reference>
<dbReference type="OrthoDB" id="5565224at2"/>
<dbReference type="AlphaFoldDB" id="A0A1S1MSW7"/>
<sequence length="231" mass="25711">MNKSYITNSLALLCVIVGHFLSLPIIFSIGIFALSGAMTNLLAIHMLFEKVPFLYGSGVIKLKFQHFKESISVLILQEFFSQEKVAALLDKQQKSIDLSPVIKKVDLSPAFDKLVQVIEASQFGNMLAMFGGNEALQPMKPSFVEKMQDALIDITEEEKFKKLMREELSSGHSAEMVFSTIENAVEQRLEELTPDMVKEIVQNMIRTHLGWLVVWGGVFGGLFGLVAALIA</sequence>
<evidence type="ECO:0000256" key="1">
    <source>
        <dbReference type="SAM" id="Phobius"/>
    </source>
</evidence>
<keyword evidence="3" id="KW-1185">Reference proteome</keyword>
<organism evidence="2 3">
    <name type="scientific">Pseudoalteromonas amylolytica</name>
    <dbReference type="NCBI Taxonomy" id="1859457"/>
    <lineage>
        <taxon>Bacteria</taxon>
        <taxon>Pseudomonadati</taxon>
        <taxon>Pseudomonadota</taxon>
        <taxon>Gammaproteobacteria</taxon>
        <taxon>Alteromonadales</taxon>
        <taxon>Pseudoalteromonadaceae</taxon>
        <taxon>Pseudoalteromonas</taxon>
    </lineage>
</organism>
<keyword evidence="1" id="KW-0812">Transmembrane</keyword>
<feature type="transmembrane region" description="Helical" evidence="1">
    <location>
        <begin position="12"/>
        <end position="35"/>
    </location>
</feature>